<evidence type="ECO:0000256" key="1">
    <source>
        <dbReference type="SAM" id="Phobius"/>
    </source>
</evidence>
<keyword evidence="1" id="KW-0812">Transmembrane</keyword>
<keyword evidence="1" id="KW-0472">Membrane</keyword>
<dbReference type="InterPro" id="IPR007359">
    <property type="entry name" value="SigmaE_reg_RseC_MucC"/>
</dbReference>
<comment type="caution">
    <text evidence="2">The sequence shown here is derived from an EMBL/GenBank/DDBJ whole genome shotgun (WGS) entry which is preliminary data.</text>
</comment>
<feature type="transmembrane region" description="Helical" evidence="1">
    <location>
        <begin position="97"/>
        <end position="114"/>
    </location>
</feature>
<dbReference type="PANTHER" id="PTHR35867:SF1">
    <property type="entry name" value="PROTEIN RSEC"/>
    <property type="match status" value="1"/>
</dbReference>
<dbReference type="AlphaFoldDB" id="A0A133NAZ8"/>
<dbReference type="Pfam" id="PF04246">
    <property type="entry name" value="RseC_MucC"/>
    <property type="match status" value="1"/>
</dbReference>
<sequence length="148" mass="16571">MENKGIVQKINGKQITVKLFKDSSCSHCNQCHGASKYGKDFEFETDKKAKVGDLVTLEIAEKEVIKAAAIAYVFPPLMMIIGYLVTDKLGFSENQSILGSFIGLILAFIGLFIYDKFFAKKSIEEEIRVISVEDYDPTKIEKNTSCEL</sequence>
<name>A0A133NAZ8_9FUSO</name>
<dbReference type="RefSeq" id="WP_060793782.1">
    <property type="nucleotide sequence ID" value="NZ_KQ956559.1"/>
</dbReference>
<dbReference type="STRING" id="134605.HMPREF3206_01351"/>
<dbReference type="EMBL" id="LRPX01000069">
    <property type="protein sequence ID" value="KXA13450.1"/>
    <property type="molecule type" value="Genomic_DNA"/>
</dbReference>
<keyword evidence="3" id="KW-1185">Reference proteome</keyword>
<evidence type="ECO:0000313" key="3">
    <source>
        <dbReference type="Proteomes" id="UP000070617"/>
    </source>
</evidence>
<dbReference type="PATRIC" id="fig|134605.3.peg.1338"/>
<reference evidence="3" key="1">
    <citation type="submission" date="2016-01" db="EMBL/GenBank/DDBJ databases">
        <authorList>
            <person name="Mitreva M."/>
            <person name="Pepin K.H."/>
            <person name="Mihindukulasuriya K.A."/>
            <person name="Fulton R."/>
            <person name="Fronick C."/>
            <person name="O'Laughlin M."/>
            <person name="Miner T."/>
            <person name="Herter B."/>
            <person name="Rosa B.A."/>
            <person name="Cordes M."/>
            <person name="Tomlinson C."/>
            <person name="Wollam A."/>
            <person name="Palsikar V.B."/>
            <person name="Mardis E.R."/>
            <person name="Wilson R.K."/>
        </authorList>
    </citation>
    <scope>NUCLEOTIDE SEQUENCE [LARGE SCALE GENOMIC DNA]</scope>
    <source>
        <strain evidence="3">CMW8396</strain>
    </source>
</reference>
<protein>
    <submittedName>
        <fullName evidence="2">Positive regulator of sigma(E), RseC/MucC</fullName>
    </submittedName>
</protein>
<organism evidence="2 3">
    <name type="scientific">Fusobacterium equinum</name>
    <dbReference type="NCBI Taxonomy" id="134605"/>
    <lineage>
        <taxon>Bacteria</taxon>
        <taxon>Fusobacteriati</taxon>
        <taxon>Fusobacteriota</taxon>
        <taxon>Fusobacteriia</taxon>
        <taxon>Fusobacteriales</taxon>
        <taxon>Fusobacteriaceae</taxon>
        <taxon>Fusobacterium</taxon>
    </lineage>
</organism>
<dbReference type="Proteomes" id="UP000070617">
    <property type="component" value="Unassembled WGS sequence"/>
</dbReference>
<feature type="transmembrane region" description="Helical" evidence="1">
    <location>
        <begin position="64"/>
        <end position="85"/>
    </location>
</feature>
<proteinExistence type="predicted"/>
<gene>
    <name evidence="2" type="ORF">HMPREF3206_01351</name>
</gene>
<accession>A0A133NAZ8</accession>
<dbReference type="PANTHER" id="PTHR35867">
    <property type="entry name" value="PROTEIN RSEC"/>
    <property type="match status" value="1"/>
</dbReference>
<keyword evidence="1" id="KW-1133">Transmembrane helix</keyword>
<evidence type="ECO:0000313" key="2">
    <source>
        <dbReference type="EMBL" id="KXA13450.1"/>
    </source>
</evidence>